<proteinExistence type="predicted"/>
<feature type="chain" id="PRO_5008055886" evidence="1">
    <location>
        <begin position="22"/>
        <end position="78"/>
    </location>
</feature>
<gene>
    <name evidence="2" type="ORF">AXW67_05275</name>
</gene>
<sequence length="78" mass="8243">MKHVFAAVLIITTAVASPASAFEISTRGGVGIRIGKTELIHNSNGTISPDRVQVEGQTEATDGGKLQIIHGRSIDFKK</sequence>
<accession>A0A176ZDT2</accession>
<keyword evidence="3" id="KW-1185">Reference proteome</keyword>
<dbReference type="GeneID" id="32587392"/>
<dbReference type="RefSeq" id="WP_063677855.1">
    <property type="nucleotide sequence ID" value="NZ_LSEF01000037.1"/>
</dbReference>
<evidence type="ECO:0000313" key="2">
    <source>
        <dbReference type="EMBL" id="OAF17936.1"/>
    </source>
</evidence>
<dbReference type="Proteomes" id="UP000077173">
    <property type="component" value="Unassembled WGS sequence"/>
</dbReference>
<feature type="signal peptide" evidence="1">
    <location>
        <begin position="1"/>
        <end position="21"/>
    </location>
</feature>
<comment type="caution">
    <text evidence="2">The sequence shown here is derived from an EMBL/GenBank/DDBJ whole genome shotgun (WGS) entry which is preliminary data.</text>
</comment>
<reference evidence="2 3" key="1">
    <citation type="submission" date="2016-02" db="EMBL/GenBank/DDBJ databases">
        <title>Draft genome sequence of the strain BR 10247T Bradyrhizobium neotropicale isolated from nodules of Centrolobium paraense.</title>
        <authorList>
            <person name="Simoes-Araujo J.L."/>
            <person name="Barauna A.C."/>
            <person name="Silva K."/>
            <person name="Zilli J.E."/>
        </authorList>
    </citation>
    <scope>NUCLEOTIDE SEQUENCE [LARGE SCALE GENOMIC DNA]</scope>
    <source>
        <strain evidence="2 3">BR 10247</strain>
    </source>
</reference>
<evidence type="ECO:0000256" key="1">
    <source>
        <dbReference type="SAM" id="SignalP"/>
    </source>
</evidence>
<protein>
    <submittedName>
        <fullName evidence="2">Uncharacterized protein</fullName>
    </submittedName>
</protein>
<dbReference type="EMBL" id="LSEF01000037">
    <property type="protein sequence ID" value="OAF17936.1"/>
    <property type="molecule type" value="Genomic_DNA"/>
</dbReference>
<keyword evidence="1" id="KW-0732">Signal</keyword>
<name>A0A176ZDT2_9BRAD</name>
<evidence type="ECO:0000313" key="3">
    <source>
        <dbReference type="Proteomes" id="UP000077173"/>
    </source>
</evidence>
<organism evidence="2 3">
    <name type="scientific">Bradyrhizobium neotropicale</name>
    <dbReference type="NCBI Taxonomy" id="1497615"/>
    <lineage>
        <taxon>Bacteria</taxon>
        <taxon>Pseudomonadati</taxon>
        <taxon>Pseudomonadota</taxon>
        <taxon>Alphaproteobacteria</taxon>
        <taxon>Hyphomicrobiales</taxon>
        <taxon>Nitrobacteraceae</taxon>
        <taxon>Bradyrhizobium</taxon>
    </lineage>
</organism>
<dbReference type="AlphaFoldDB" id="A0A176ZDT2"/>